<dbReference type="GO" id="GO:0006351">
    <property type="term" value="P:DNA-templated transcription"/>
    <property type="evidence" value="ECO:0007669"/>
    <property type="project" value="InterPro"/>
</dbReference>
<dbReference type="CDD" id="cd12148">
    <property type="entry name" value="fungal_TF_MHR"/>
    <property type="match status" value="1"/>
</dbReference>
<dbReference type="AlphaFoldDB" id="A0A139IUX8"/>
<evidence type="ECO:0000256" key="4">
    <source>
        <dbReference type="ARBA" id="ARBA00023163"/>
    </source>
</evidence>
<keyword evidence="5" id="KW-0539">Nucleus</keyword>
<dbReference type="InterPro" id="IPR036864">
    <property type="entry name" value="Zn2-C6_fun-type_DNA-bd_sf"/>
</dbReference>
<dbReference type="EMBL" id="LFZO01000008">
    <property type="protein sequence ID" value="KXT18356.1"/>
    <property type="molecule type" value="Genomic_DNA"/>
</dbReference>
<dbReference type="GO" id="GO:0003677">
    <property type="term" value="F:DNA binding"/>
    <property type="evidence" value="ECO:0007669"/>
    <property type="project" value="InterPro"/>
</dbReference>
<keyword evidence="4" id="KW-0804">Transcription</keyword>
<dbReference type="SMART" id="SM00066">
    <property type="entry name" value="GAL4"/>
    <property type="match status" value="1"/>
</dbReference>
<dbReference type="PANTHER" id="PTHR47338">
    <property type="entry name" value="ZN(II)2CYS6 TRANSCRIPTION FACTOR (EUROFUNG)-RELATED"/>
    <property type="match status" value="1"/>
</dbReference>
<dbReference type="STRING" id="113226.A0A139IUX8"/>
<evidence type="ECO:0000256" key="5">
    <source>
        <dbReference type="ARBA" id="ARBA00023242"/>
    </source>
</evidence>
<dbReference type="PANTHER" id="PTHR47338:SF5">
    <property type="entry name" value="ZN(II)2CYS6 TRANSCRIPTION FACTOR (EUROFUNG)"/>
    <property type="match status" value="1"/>
</dbReference>
<comment type="caution">
    <text evidence="7">The sequence shown here is derived from an EMBL/GenBank/DDBJ whole genome shotgun (WGS) entry which is preliminary data.</text>
</comment>
<accession>A0A139IUX8</accession>
<gene>
    <name evidence="7" type="ORF">AC579_961</name>
</gene>
<feature type="domain" description="Zn(2)-C6 fungal-type" evidence="6">
    <location>
        <begin position="8"/>
        <end position="38"/>
    </location>
</feature>
<evidence type="ECO:0000313" key="7">
    <source>
        <dbReference type="EMBL" id="KXT18356.1"/>
    </source>
</evidence>
<dbReference type="GO" id="GO:0005634">
    <property type="term" value="C:nucleus"/>
    <property type="evidence" value="ECO:0007669"/>
    <property type="project" value="UniProtKB-SubCell"/>
</dbReference>
<evidence type="ECO:0000259" key="6">
    <source>
        <dbReference type="PROSITE" id="PS50048"/>
    </source>
</evidence>
<sequence length="541" mass="60538">MVSTISVACLPCREKKRKCDRVRPSCGHCQKVLTSCTYPAPPDRRKLAQSSMRARTKTAGVRNVSVPVQTGNMERPLQTDVPELPSQMVGQKLLETYFDKIHSASLLFHRTIASQLYAQKRVPEYLLQAIFAHASIFLRNVGYQGTVYDVFEKSWAWARSASDNVLARADEPGIERIQALHILQGYYFARGNIKKAEIHARLAFELCCVLGYNKLIDDGVSVASQPKSERFTREMERRCFWACWSTAALRAEPPRSLLLCDMAARLPLPATLEDGGLFDGVGFELGPTMQEALSAGEKPLCYMAEIVKALRIWTQVQSFVWTPREVSDPDWEDELNNLKELIHGAKIYAQGCFEHLEPAAGEQNENIELIVSIRSLHHLNRLLLHAAVIPAFAKHPAAAMVTQNDIWKCAEVVLHEANCIVQLFSSLLGRKLDTTRLWPLSGHAAYISGVVLMAYGGVIRTPFNASWIWSALRPDEASFMWAQEILDVLSQCWQPLKEQADSLRQAPDGRGPLTIGGVDLFAHPWNTHSRAAYQKTQATGT</sequence>
<dbReference type="InterPro" id="IPR007219">
    <property type="entry name" value="XnlR_reg_dom"/>
</dbReference>
<dbReference type="InterPro" id="IPR050815">
    <property type="entry name" value="TF_fung"/>
</dbReference>
<evidence type="ECO:0000256" key="2">
    <source>
        <dbReference type="ARBA" id="ARBA00022723"/>
    </source>
</evidence>
<dbReference type="Gene3D" id="4.10.240.10">
    <property type="entry name" value="Zn(2)-C6 fungal-type DNA-binding domain"/>
    <property type="match status" value="1"/>
</dbReference>
<reference evidence="7 8" key="1">
    <citation type="submission" date="2015-07" db="EMBL/GenBank/DDBJ databases">
        <title>Comparative genomics of the Sigatoka disease complex on banana suggests a link between parallel evolutionary changes in Pseudocercospora fijiensis and Pseudocercospora eumusae and increased virulence on the banana host.</title>
        <authorList>
            <person name="Chang T.-C."/>
            <person name="Salvucci A."/>
            <person name="Crous P.W."/>
            <person name="Stergiopoulos I."/>
        </authorList>
    </citation>
    <scope>NUCLEOTIDE SEQUENCE [LARGE SCALE GENOMIC DNA]</scope>
    <source>
        <strain evidence="7 8">CBS 116634</strain>
    </source>
</reference>
<keyword evidence="2" id="KW-0479">Metal-binding</keyword>
<evidence type="ECO:0000256" key="3">
    <source>
        <dbReference type="ARBA" id="ARBA00023015"/>
    </source>
</evidence>
<proteinExistence type="predicted"/>
<protein>
    <recommendedName>
        <fullName evidence="6">Zn(2)-C6 fungal-type domain-containing protein</fullName>
    </recommendedName>
</protein>
<organism evidence="7 8">
    <name type="scientific">Pseudocercospora musae</name>
    <dbReference type="NCBI Taxonomy" id="113226"/>
    <lineage>
        <taxon>Eukaryota</taxon>
        <taxon>Fungi</taxon>
        <taxon>Dikarya</taxon>
        <taxon>Ascomycota</taxon>
        <taxon>Pezizomycotina</taxon>
        <taxon>Dothideomycetes</taxon>
        <taxon>Dothideomycetidae</taxon>
        <taxon>Mycosphaerellales</taxon>
        <taxon>Mycosphaerellaceae</taxon>
        <taxon>Pseudocercospora</taxon>
    </lineage>
</organism>
<dbReference type="Pfam" id="PF00172">
    <property type="entry name" value="Zn_clus"/>
    <property type="match status" value="1"/>
</dbReference>
<dbReference type="SUPFAM" id="SSF57701">
    <property type="entry name" value="Zn2/Cys6 DNA-binding domain"/>
    <property type="match status" value="1"/>
</dbReference>
<dbReference type="InterPro" id="IPR001138">
    <property type="entry name" value="Zn2Cys6_DnaBD"/>
</dbReference>
<dbReference type="CDD" id="cd00067">
    <property type="entry name" value="GAL4"/>
    <property type="match status" value="1"/>
</dbReference>
<dbReference type="GO" id="GO:0008270">
    <property type="term" value="F:zinc ion binding"/>
    <property type="evidence" value="ECO:0007669"/>
    <property type="project" value="InterPro"/>
</dbReference>
<evidence type="ECO:0000256" key="1">
    <source>
        <dbReference type="ARBA" id="ARBA00004123"/>
    </source>
</evidence>
<keyword evidence="8" id="KW-1185">Reference proteome</keyword>
<comment type="subcellular location">
    <subcellularLocation>
        <location evidence="1">Nucleus</location>
    </subcellularLocation>
</comment>
<dbReference type="GO" id="GO:0000981">
    <property type="term" value="F:DNA-binding transcription factor activity, RNA polymerase II-specific"/>
    <property type="evidence" value="ECO:0007669"/>
    <property type="project" value="InterPro"/>
</dbReference>
<evidence type="ECO:0000313" key="8">
    <source>
        <dbReference type="Proteomes" id="UP000073492"/>
    </source>
</evidence>
<dbReference type="OrthoDB" id="309640at2759"/>
<keyword evidence="3" id="KW-0805">Transcription regulation</keyword>
<dbReference type="Pfam" id="PF04082">
    <property type="entry name" value="Fungal_trans"/>
    <property type="match status" value="1"/>
</dbReference>
<dbReference type="PROSITE" id="PS00463">
    <property type="entry name" value="ZN2_CY6_FUNGAL_1"/>
    <property type="match status" value="1"/>
</dbReference>
<name>A0A139IUX8_9PEZI</name>
<dbReference type="PROSITE" id="PS50048">
    <property type="entry name" value="ZN2_CY6_FUNGAL_2"/>
    <property type="match status" value="1"/>
</dbReference>
<dbReference type="Proteomes" id="UP000073492">
    <property type="component" value="Unassembled WGS sequence"/>
</dbReference>